<evidence type="ECO:0000313" key="2">
    <source>
        <dbReference type="Proteomes" id="UP001489719"/>
    </source>
</evidence>
<organism evidence="1 2">
    <name type="scientific">Lipomyces orientalis</name>
    <dbReference type="NCBI Taxonomy" id="1233043"/>
    <lineage>
        <taxon>Eukaryota</taxon>
        <taxon>Fungi</taxon>
        <taxon>Dikarya</taxon>
        <taxon>Ascomycota</taxon>
        <taxon>Saccharomycotina</taxon>
        <taxon>Lipomycetes</taxon>
        <taxon>Lipomycetales</taxon>
        <taxon>Lipomycetaceae</taxon>
        <taxon>Lipomyces</taxon>
    </lineage>
</organism>
<dbReference type="EMBL" id="MU970101">
    <property type="protein sequence ID" value="KAK9321328.1"/>
    <property type="molecule type" value="Genomic_DNA"/>
</dbReference>
<protein>
    <submittedName>
        <fullName evidence="1">Uncharacterized protein</fullName>
    </submittedName>
</protein>
<proteinExistence type="predicted"/>
<sequence length="80" mass="9378">MHVYPNIESLALENVNYISLMDCQHLFLAFANGLKRLQNSAVLYGWQRQFLSYPVPSYGPRLRTHLREIRLANCVMNPRQ</sequence>
<name>A0ACC3TJI7_9ASCO</name>
<dbReference type="Proteomes" id="UP001489719">
    <property type="component" value="Unassembled WGS sequence"/>
</dbReference>
<keyword evidence="2" id="KW-1185">Reference proteome</keyword>
<accession>A0ACC3TJI7</accession>
<evidence type="ECO:0000313" key="1">
    <source>
        <dbReference type="EMBL" id="KAK9321328.1"/>
    </source>
</evidence>
<gene>
    <name evidence="1" type="ORF">V1517DRAFT_326738</name>
</gene>
<reference evidence="2" key="1">
    <citation type="journal article" date="2024" name="Front. Bioeng. Biotechnol.">
        <title>Genome-scale model development and genomic sequencing of the oleaginous clade Lipomyces.</title>
        <authorList>
            <person name="Czajka J.J."/>
            <person name="Han Y."/>
            <person name="Kim J."/>
            <person name="Mondo S.J."/>
            <person name="Hofstad B.A."/>
            <person name="Robles A."/>
            <person name="Haridas S."/>
            <person name="Riley R."/>
            <person name="LaButti K."/>
            <person name="Pangilinan J."/>
            <person name="Andreopoulos W."/>
            <person name="Lipzen A."/>
            <person name="Yan J."/>
            <person name="Wang M."/>
            <person name="Ng V."/>
            <person name="Grigoriev I.V."/>
            <person name="Spatafora J.W."/>
            <person name="Magnuson J.K."/>
            <person name="Baker S.E."/>
            <person name="Pomraning K.R."/>
        </authorList>
    </citation>
    <scope>NUCLEOTIDE SEQUENCE [LARGE SCALE GENOMIC DNA]</scope>
    <source>
        <strain evidence="2">CBS 10300</strain>
    </source>
</reference>
<comment type="caution">
    <text evidence="1">The sequence shown here is derived from an EMBL/GenBank/DDBJ whole genome shotgun (WGS) entry which is preliminary data.</text>
</comment>